<evidence type="ECO:0000313" key="4">
    <source>
        <dbReference type="Proteomes" id="UP001210211"/>
    </source>
</evidence>
<dbReference type="InterPro" id="IPR036047">
    <property type="entry name" value="F-box-like_dom_sf"/>
</dbReference>
<dbReference type="InterPro" id="IPR055411">
    <property type="entry name" value="LRR_FXL15/At3g58940/PEG3-like"/>
</dbReference>
<organism evidence="3 4">
    <name type="scientific">Rhynchospora tenuis</name>
    <dbReference type="NCBI Taxonomy" id="198213"/>
    <lineage>
        <taxon>Eukaryota</taxon>
        <taxon>Viridiplantae</taxon>
        <taxon>Streptophyta</taxon>
        <taxon>Embryophyta</taxon>
        <taxon>Tracheophyta</taxon>
        <taxon>Spermatophyta</taxon>
        <taxon>Magnoliopsida</taxon>
        <taxon>Liliopsida</taxon>
        <taxon>Poales</taxon>
        <taxon>Cyperaceae</taxon>
        <taxon>Cyperoideae</taxon>
        <taxon>Rhynchosporeae</taxon>
        <taxon>Rhynchospora</taxon>
    </lineage>
</organism>
<evidence type="ECO:0000259" key="2">
    <source>
        <dbReference type="Pfam" id="PF24758"/>
    </source>
</evidence>
<dbReference type="Pfam" id="PF00646">
    <property type="entry name" value="F-box"/>
    <property type="match status" value="1"/>
</dbReference>
<reference evidence="3 4" key="1">
    <citation type="journal article" date="2022" name="Cell">
        <title>Repeat-based holocentromeres influence genome architecture and karyotype evolution.</title>
        <authorList>
            <person name="Hofstatter P.G."/>
            <person name="Thangavel G."/>
            <person name="Lux T."/>
            <person name="Neumann P."/>
            <person name="Vondrak T."/>
            <person name="Novak P."/>
            <person name="Zhang M."/>
            <person name="Costa L."/>
            <person name="Castellani M."/>
            <person name="Scott A."/>
            <person name="Toegelov H."/>
            <person name="Fuchs J."/>
            <person name="Mata-Sucre Y."/>
            <person name="Dias Y."/>
            <person name="Vanzela A.L.L."/>
            <person name="Huettel B."/>
            <person name="Almeida C.C.S."/>
            <person name="Simkova H."/>
            <person name="Souza G."/>
            <person name="Pedrosa-Harand A."/>
            <person name="Macas J."/>
            <person name="Mayer K.F.X."/>
            <person name="Houben A."/>
            <person name="Marques A."/>
        </authorList>
    </citation>
    <scope>NUCLEOTIDE SEQUENCE [LARGE SCALE GENOMIC DNA]</scope>
    <source>
        <strain evidence="3">RhyTen1mFocal</strain>
    </source>
</reference>
<dbReference type="EMBL" id="JAMRDG010000001">
    <property type="protein sequence ID" value="KAJ3700863.1"/>
    <property type="molecule type" value="Genomic_DNA"/>
</dbReference>
<dbReference type="InterPro" id="IPR055302">
    <property type="entry name" value="F-box_dom-containing"/>
</dbReference>
<gene>
    <name evidence="3" type="ORF">LUZ61_004568</name>
</gene>
<evidence type="ECO:0008006" key="5">
    <source>
        <dbReference type="Google" id="ProtNLM"/>
    </source>
</evidence>
<name>A0AAD5ZN42_9POAL</name>
<keyword evidence="4" id="KW-1185">Reference proteome</keyword>
<dbReference type="Gene3D" id="1.20.1280.50">
    <property type="match status" value="1"/>
</dbReference>
<proteinExistence type="predicted"/>
<dbReference type="AlphaFoldDB" id="A0AAD5ZN42"/>
<dbReference type="InterPro" id="IPR001810">
    <property type="entry name" value="F-box_dom"/>
</dbReference>
<comment type="caution">
    <text evidence="3">The sequence shown here is derived from an EMBL/GenBank/DDBJ whole genome shotgun (WGS) entry which is preliminary data.</text>
</comment>
<accession>A0AAD5ZN42</accession>
<dbReference type="PANTHER" id="PTHR32141:SF179">
    <property type="entry name" value="F-BOX DOMAIN-CONTAINING PROTEIN"/>
    <property type="match status" value="1"/>
</dbReference>
<feature type="domain" description="F-box" evidence="1">
    <location>
        <begin position="57"/>
        <end position="96"/>
    </location>
</feature>
<protein>
    <recommendedName>
        <fullName evidence="5">F-box domain-containing protein</fullName>
    </recommendedName>
</protein>
<sequence>MKAMRYHSHRKELETLLSLDCLTLSLSPLHCSTEDGHHIKLGLYTLVPPSMAGADRISALPEELKISILSRLEVIDAIRTLALSRSWRCIWTLLPCLRLGPRLDILDGPDRPLLIFHLRHSFLSDQSALIQRILDLLLQKGLLKELCLFSNGQFIEIHLPAFQSVNILELFGCSITLPTGFLGFKSLTSLKLEDVKISNRDLHLLIHASNNLTIFTFQFDSTPSNDPLSVNISLPLLRHLQFEICESVEKVSIISAPSLERAHIIITGYANYSSEKLAWVTLGLVTSAAMVSSLHLDRHVLKSLSLVSLPFNFTFPRLRCLKVFLDITAMDKRMHDVFIWLLRTMPFLGELKVKLLDDSLRQTNMVALMRDLFLKKQDGIFCLDQTLESVMIDTLISNNVTNLMPTVTLVKFFLLNAKALKLMKIRQHRLRFERSMIVELLKAKMTSSDAKVIIE</sequence>
<dbReference type="SUPFAM" id="SSF81383">
    <property type="entry name" value="F-box domain"/>
    <property type="match status" value="1"/>
</dbReference>
<feature type="domain" description="F-box/LRR-repeat protein 15/At3g58940/PEG3-like LRR" evidence="2">
    <location>
        <begin position="131"/>
        <end position="274"/>
    </location>
</feature>
<dbReference type="Pfam" id="PF24758">
    <property type="entry name" value="LRR_At5g56370"/>
    <property type="match status" value="1"/>
</dbReference>
<dbReference type="PANTHER" id="PTHR32141">
    <property type="match status" value="1"/>
</dbReference>
<evidence type="ECO:0000259" key="1">
    <source>
        <dbReference type="Pfam" id="PF00646"/>
    </source>
</evidence>
<evidence type="ECO:0000313" key="3">
    <source>
        <dbReference type="EMBL" id="KAJ3700863.1"/>
    </source>
</evidence>
<dbReference type="Proteomes" id="UP001210211">
    <property type="component" value="Unassembled WGS sequence"/>
</dbReference>